<dbReference type="OrthoDB" id="419598at2759"/>
<dbReference type="InterPro" id="IPR051609">
    <property type="entry name" value="NmrA/Isoflavone_reductase-like"/>
</dbReference>
<proteinExistence type="inferred from homology"/>
<evidence type="ECO:0000256" key="2">
    <source>
        <dbReference type="ARBA" id="ARBA00022857"/>
    </source>
</evidence>
<dbReference type="GO" id="GO:0016491">
    <property type="term" value="F:oxidoreductase activity"/>
    <property type="evidence" value="ECO:0007669"/>
    <property type="project" value="UniProtKB-KW"/>
</dbReference>
<dbReference type="EMBL" id="JARH01000609">
    <property type="protein sequence ID" value="EXF78814.1"/>
    <property type="molecule type" value="Genomic_DNA"/>
</dbReference>
<reference evidence="4 5" key="1">
    <citation type="submission" date="2014-02" db="EMBL/GenBank/DDBJ databases">
        <title>The genome sequence of Colletotrichum fioriniae PJ7.</title>
        <authorList>
            <person name="Baroncelli R."/>
            <person name="Thon M.R."/>
        </authorList>
    </citation>
    <scope>NUCLEOTIDE SEQUENCE [LARGE SCALE GENOMIC DNA]</scope>
    <source>
        <strain evidence="4 5">PJ7</strain>
    </source>
</reference>
<dbReference type="HOGENOM" id="CLU_044876_5_0_1"/>
<accession>A0A010RLI4</accession>
<keyword evidence="2" id="KW-0521">NADP</keyword>
<dbReference type="PANTHER" id="PTHR47706">
    <property type="entry name" value="NMRA-LIKE FAMILY PROTEIN"/>
    <property type="match status" value="1"/>
</dbReference>
<sequence length="306" mass="34110">MRVAIAGSGAVTRYFAEELPAMGIDLVILTRSLKPELENIQGVRQFVTDYSVPSILEGIEGSVALVSNILDYSPAFIDVHARLIEAAKASKTCKRFIPAEYGGNLEDFPDQPGFYARRQGVVRKMLEERQTGLEWTLLSTGWFVDYVVPRRNRYLNDGGDAIPVNLAGGSMLIPGTGKEPLDMTAVRDVVRAVGKLLFAQSWERYTYISGGKATWNEIVLLIQEKYPQISVKYRSLAEYIEDIVAHPDPNGEERIIAEYGIFSASHAGDLPVDKVAAHREKYFSGIKFRTPRELLAEVEKDPEIIV</sequence>
<dbReference type="AlphaFoldDB" id="A0A010RLI4"/>
<protein>
    <submittedName>
        <fullName evidence="4">Uncharacterized protein</fullName>
    </submittedName>
</protein>
<comment type="caution">
    <text evidence="4">The sequence shown here is derived from an EMBL/GenBank/DDBJ whole genome shotgun (WGS) entry which is preliminary data.</text>
</comment>
<evidence type="ECO:0000313" key="5">
    <source>
        <dbReference type="Proteomes" id="UP000020467"/>
    </source>
</evidence>
<dbReference type="InterPro" id="IPR036291">
    <property type="entry name" value="NAD(P)-bd_dom_sf"/>
</dbReference>
<dbReference type="KEGG" id="cfj:CFIO01_01653"/>
<keyword evidence="5" id="KW-1185">Reference proteome</keyword>
<gene>
    <name evidence="4" type="ORF">CFIO01_01653</name>
</gene>
<dbReference type="eggNOG" id="ENOG502SJZF">
    <property type="taxonomic scope" value="Eukaryota"/>
</dbReference>
<dbReference type="PANTHER" id="PTHR47706:SF4">
    <property type="entry name" value="NMRA-LIKE DOMAIN-CONTAINING PROTEIN"/>
    <property type="match status" value="1"/>
</dbReference>
<comment type="similarity">
    <text evidence="1">Belongs to the NmrA-type oxidoreductase family. Isoflavone reductase subfamily.</text>
</comment>
<dbReference type="Proteomes" id="UP000020467">
    <property type="component" value="Unassembled WGS sequence"/>
</dbReference>
<organism evidence="4 5">
    <name type="scientific">Colletotrichum fioriniae PJ7</name>
    <dbReference type="NCBI Taxonomy" id="1445577"/>
    <lineage>
        <taxon>Eukaryota</taxon>
        <taxon>Fungi</taxon>
        <taxon>Dikarya</taxon>
        <taxon>Ascomycota</taxon>
        <taxon>Pezizomycotina</taxon>
        <taxon>Sordariomycetes</taxon>
        <taxon>Hypocreomycetidae</taxon>
        <taxon>Glomerellales</taxon>
        <taxon>Glomerellaceae</taxon>
        <taxon>Colletotrichum</taxon>
        <taxon>Colletotrichum acutatum species complex</taxon>
    </lineage>
</organism>
<keyword evidence="3" id="KW-0560">Oxidoreductase</keyword>
<name>A0A010RLI4_9PEZI</name>
<evidence type="ECO:0000256" key="3">
    <source>
        <dbReference type="ARBA" id="ARBA00023002"/>
    </source>
</evidence>
<evidence type="ECO:0000256" key="1">
    <source>
        <dbReference type="ARBA" id="ARBA00005725"/>
    </source>
</evidence>
<dbReference type="SUPFAM" id="SSF51735">
    <property type="entry name" value="NAD(P)-binding Rossmann-fold domains"/>
    <property type="match status" value="1"/>
</dbReference>
<dbReference type="Gene3D" id="3.40.50.720">
    <property type="entry name" value="NAD(P)-binding Rossmann-like Domain"/>
    <property type="match status" value="1"/>
</dbReference>
<evidence type="ECO:0000313" key="4">
    <source>
        <dbReference type="EMBL" id="EXF78814.1"/>
    </source>
</evidence>